<keyword evidence="1" id="KW-1133">Transmembrane helix</keyword>
<evidence type="ECO:0000313" key="3">
    <source>
        <dbReference type="EMBL" id="XBV83986.1"/>
    </source>
</evidence>
<feature type="transmembrane region" description="Helical" evidence="1">
    <location>
        <begin position="54"/>
        <end position="75"/>
    </location>
</feature>
<dbReference type="RefSeq" id="WP_350241909.1">
    <property type="nucleotide sequence ID" value="NZ_CP158298.1"/>
</dbReference>
<evidence type="ECO:0000259" key="2">
    <source>
        <dbReference type="SMART" id="SM00014"/>
    </source>
</evidence>
<dbReference type="InterPro" id="IPR000326">
    <property type="entry name" value="PAP2/HPO"/>
</dbReference>
<geneLocation type="plasmid" evidence="3">
    <name>pDson03</name>
</geneLocation>
<keyword evidence="1" id="KW-0812">Transmembrane</keyword>
<proteinExistence type="predicted"/>
<feature type="transmembrane region" description="Helical" evidence="1">
    <location>
        <begin position="120"/>
        <end position="138"/>
    </location>
</feature>
<dbReference type="PANTHER" id="PTHR14969">
    <property type="entry name" value="SPHINGOSINE-1-PHOSPHATE PHOSPHOHYDROLASE"/>
    <property type="match status" value="1"/>
</dbReference>
<dbReference type="PANTHER" id="PTHR14969:SF13">
    <property type="entry name" value="AT30094P"/>
    <property type="match status" value="1"/>
</dbReference>
<dbReference type="SUPFAM" id="SSF48317">
    <property type="entry name" value="Acid phosphatase/Vanadium-dependent haloperoxidase"/>
    <property type="match status" value="1"/>
</dbReference>
<sequence>MSDPLQHALHSVAVHSPLLSALAVFCAASLLFVLIAVFVVLGLTRVRRVTWLQVARMVASLGIAGLLTLVLKHLVHDPRPFMVEHYAPLTHASSDNGFPSDHTLIAALLAGWVWWLDRRWLALFIVGVLLVMLGRLAIGAHHTLDVLGSLAFAGLGLALAALVLFSPAWERPVLPGRPPKKGTPT</sequence>
<keyword evidence="3" id="KW-0614">Plasmid</keyword>
<protein>
    <submittedName>
        <fullName evidence="3">Phosphatase PAP2 family protein</fullName>
    </submittedName>
</protein>
<evidence type="ECO:0000256" key="1">
    <source>
        <dbReference type="SAM" id="Phobius"/>
    </source>
</evidence>
<feature type="transmembrane region" description="Helical" evidence="1">
    <location>
        <begin position="150"/>
        <end position="169"/>
    </location>
</feature>
<dbReference type="EMBL" id="CP158298">
    <property type="protein sequence ID" value="XBV83986.1"/>
    <property type="molecule type" value="Genomic_DNA"/>
</dbReference>
<feature type="domain" description="Phosphatidic acid phosphatase type 2/haloperoxidase" evidence="2">
    <location>
        <begin position="55"/>
        <end position="161"/>
    </location>
</feature>
<name>A0AAU7U691_9DEIO</name>
<dbReference type="GO" id="GO:0042392">
    <property type="term" value="F:sphingosine-1-phosphate phosphatase activity"/>
    <property type="evidence" value="ECO:0007669"/>
    <property type="project" value="TreeGrafter"/>
</dbReference>
<organism evidence="3">
    <name type="scientific">Deinococcus sonorensis KR-87</name>
    <dbReference type="NCBI Taxonomy" id="694439"/>
    <lineage>
        <taxon>Bacteria</taxon>
        <taxon>Thermotogati</taxon>
        <taxon>Deinococcota</taxon>
        <taxon>Deinococci</taxon>
        <taxon>Deinococcales</taxon>
        <taxon>Deinococcaceae</taxon>
        <taxon>Deinococcus</taxon>
    </lineage>
</organism>
<dbReference type="AlphaFoldDB" id="A0AAU7U691"/>
<dbReference type="Pfam" id="PF01569">
    <property type="entry name" value="PAP2"/>
    <property type="match status" value="1"/>
</dbReference>
<keyword evidence="1" id="KW-0472">Membrane</keyword>
<gene>
    <name evidence="3" type="ORF">ABOD76_04655</name>
</gene>
<reference evidence="3" key="1">
    <citation type="submission" date="2024-06" db="EMBL/GenBank/DDBJ databases">
        <title>Draft Genome Sequence of Deinococcus sonorensis Type Strain KR-87, a Biofilm Producing Representative of the Genus Deinococcus.</title>
        <authorList>
            <person name="Boren L.S."/>
            <person name="Grosso R.A."/>
            <person name="Hugenberg-Cox A.N."/>
            <person name="Hill J.T.E."/>
            <person name="Albert C.M."/>
            <person name="Tuohy J.M."/>
        </authorList>
    </citation>
    <scope>NUCLEOTIDE SEQUENCE</scope>
    <source>
        <strain evidence="3">KR-87</strain>
        <plasmid evidence="3">pDson03</plasmid>
    </source>
</reference>
<accession>A0AAU7U691</accession>
<dbReference type="SMART" id="SM00014">
    <property type="entry name" value="acidPPc"/>
    <property type="match status" value="1"/>
</dbReference>
<dbReference type="InterPro" id="IPR036938">
    <property type="entry name" value="PAP2/HPO_sf"/>
</dbReference>
<dbReference type="KEGG" id="dsc:ABOD76_04655"/>
<dbReference type="Gene3D" id="1.20.144.10">
    <property type="entry name" value="Phosphatidic acid phosphatase type 2/haloperoxidase"/>
    <property type="match status" value="1"/>
</dbReference>
<feature type="transmembrane region" description="Helical" evidence="1">
    <location>
        <begin position="20"/>
        <end position="42"/>
    </location>
</feature>